<protein>
    <submittedName>
        <fullName evidence="2">ATP-binding protein</fullName>
    </submittedName>
</protein>
<reference evidence="2 3" key="1">
    <citation type="submission" date="2017-07" db="EMBL/GenBank/DDBJ databases">
        <title>Annotated genome sequence of Bacterioplanes sanyensis isolated from Red Sea.</title>
        <authorList>
            <person name="Rehman Z.U."/>
        </authorList>
    </citation>
    <scope>NUCLEOTIDE SEQUENCE [LARGE SCALE GENOMIC DNA]</scope>
    <source>
        <strain evidence="2 3">NV9</strain>
    </source>
</reference>
<evidence type="ECO:0000313" key="3">
    <source>
        <dbReference type="Proteomes" id="UP000202440"/>
    </source>
</evidence>
<dbReference type="RefSeq" id="WP_094059903.1">
    <property type="nucleotide sequence ID" value="NZ_CP022530.1"/>
</dbReference>
<dbReference type="OrthoDB" id="104167at2"/>
<dbReference type="SUPFAM" id="SSF52540">
    <property type="entry name" value="P-loop containing nucleoside triphosphate hydrolases"/>
    <property type="match status" value="1"/>
</dbReference>
<dbReference type="InterPro" id="IPR014555">
    <property type="entry name" value="RecF-like"/>
</dbReference>
<keyword evidence="2" id="KW-0067">ATP-binding</keyword>
<dbReference type="PANTHER" id="PTHR32182">
    <property type="entry name" value="DNA REPLICATION AND REPAIR PROTEIN RECF"/>
    <property type="match status" value="1"/>
</dbReference>
<dbReference type="GO" id="GO:0000731">
    <property type="term" value="P:DNA synthesis involved in DNA repair"/>
    <property type="evidence" value="ECO:0007669"/>
    <property type="project" value="TreeGrafter"/>
</dbReference>
<name>A0A222FI30_9GAMM</name>
<accession>A0A222FI30</accession>
<dbReference type="EMBL" id="CP022530">
    <property type="protein sequence ID" value="ASP38717.1"/>
    <property type="molecule type" value="Genomic_DNA"/>
</dbReference>
<feature type="domain" description="ATPase AAA-type core" evidence="1">
    <location>
        <begin position="23"/>
        <end position="343"/>
    </location>
</feature>
<dbReference type="PIRSF" id="PIRSF029347">
    <property type="entry name" value="RecF"/>
    <property type="match status" value="1"/>
</dbReference>
<dbReference type="GO" id="GO:0016887">
    <property type="term" value="F:ATP hydrolysis activity"/>
    <property type="evidence" value="ECO:0007669"/>
    <property type="project" value="InterPro"/>
</dbReference>
<dbReference type="Proteomes" id="UP000202440">
    <property type="component" value="Chromosome"/>
</dbReference>
<dbReference type="KEGG" id="bsan:CHH28_08500"/>
<sequence length="385" mass="42456">MLSTIAIANYRSLINLIMPLEPLNLVTGLNGSGKSNLYKSLRLLAETAQGGVVNALAREGGLESAFWAGPEKLSARMLSGEVEVQGGPRQQAYRLRMGFAAEDFGYCIDLGLPTPSNSAFALDPEIKRECIWAGPSYRPASVLVERKGPVVKVKEGRRWQVIAQHLNTFDSMLSEVADVQLAPEIFHIRETIRSWRFYDHFRSDANAPARQPHLGTRTPVLSQDGHDLAAALQTIIEIGDRQALAESIDDAFPGAQIQVDVQEDGRFVLRFYQHGLLRPLSAAELSDGTLRYLLWVAALLTPRPPTLMVLNEPETSLHPDLLPALGRLIKRAAANTQVWVVSHARLMINELSDSAQCNAIHLVKELGQTGIEDQGLLDAPSWHWP</sequence>
<dbReference type="FunFam" id="3.40.50.300:FF:002708">
    <property type="entry name" value="FeS assembly ATPase SufC"/>
    <property type="match status" value="1"/>
</dbReference>
<dbReference type="PANTHER" id="PTHR32182:SF25">
    <property type="entry name" value="SLR1056 PROTEIN"/>
    <property type="match status" value="1"/>
</dbReference>
<dbReference type="AlphaFoldDB" id="A0A222FI30"/>
<dbReference type="GO" id="GO:0005524">
    <property type="term" value="F:ATP binding"/>
    <property type="evidence" value="ECO:0007669"/>
    <property type="project" value="UniProtKB-KW"/>
</dbReference>
<dbReference type="Pfam" id="PF13304">
    <property type="entry name" value="AAA_21"/>
    <property type="match status" value="1"/>
</dbReference>
<proteinExistence type="predicted"/>
<dbReference type="FunFam" id="3.40.50.300:FF:002534">
    <property type="entry name" value="Putative RecF protein"/>
    <property type="match status" value="1"/>
</dbReference>
<dbReference type="InterPro" id="IPR027417">
    <property type="entry name" value="P-loop_NTPase"/>
</dbReference>
<dbReference type="Gene3D" id="3.40.50.300">
    <property type="entry name" value="P-loop containing nucleotide triphosphate hydrolases"/>
    <property type="match status" value="2"/>
</dbReference>
<evidence type="ECO:0000259" key="1">
    <source>
        <dbReference type="Pfam" id="PF13304"/>
    </source>
</evidence>
<keyword evidence="2" id="KW-0547">Nucleotide-binding</keyword>
<gene>
    <name evidence="2" type="ORF">CHH28_08500</name>
</gene>
<dbReference type="GO" id="GO:0006302">
    <property type="term" value="P:double-strand break repair"/>
    <property type="evidence" value="ECO:0007669"/>
    <property type="project" value="TreeGrafter"/>
</dbReference>
<keyword evidence="3" id="KW-1185">Reference proteome</keyword>
<dbReference type="InterPro" id="IPR003959">
    <property type="entry name" value="ATPase_AAA_core"/>
</dbReference>
<organism evidence="2 3">
    <name type="scientific">Bacterioplanes sanyensis</name>
    <dbReference type="NCBI Taxonomy" id="1249553"/>
    <lineage>
        <taxon>Bacteria</taxon>
        <taxon>Pseudomonadati</taxon>
        <taxon>Pseudomonadota</taxon>
        <taxon>Gammaproteobacteria</taxon>
        <taxon>Oceanospirillales</taxon>
        <taxon>Oceanospirillaceae</taxon>
        <taxon>Bacterioplanes</taxon>
    </lineage>
</organism>
<evidence type="ECO:0000313" key="2">
    <source>
        <dbReference type="EMBL" id="ASP38717.1"/>
    </source>
</evidence>